<name>A0ABN4TJZ1_9BURK</name>
<evidence type="ECO:0000313" key="8">
    <source>
        <dbReference type="EMBL" id="AOZ05370.1"/>
    </source>
</evidence>
<evidence type="ECO:0000256" key="1">
    <source>
        <dbReference type="ARBA" id="ARBA00001974"/>
    </source>
</evidence>
<feature type="domain" description="FAD dependent oxidoreductase" evidence="6">
    <location>
        <begin position="17"/>
        <end position="229"/>
    </location>
</feature>
<sequence>MIEDANHIPAGSLLKADVCIVGAGAAGITLALALRDSGLDIVLLESGGDSDDAATQQLYAGSVADARLHPPADHYRVRRFGGSTTLWGGRCMPLDAIDFEARDYIAHSGWPIALSDLLPYYPRANQLCEAGDFAYSAAAVPGMRPMIEGFDSGLFSTDALERFSCPTDFGQRYRHRLATAALRVIQHANLRALPLDGSGQRVGPAQVRTLAGNHFTVDARAFVLATGGLEVPRLLLANPGRSGRGLGNAHDVVGRYYMSHLAGTIGTVDLSAARSVWHGYEVSDEGIYCRRRLALLPQAQRALHAGNFIARLHHPRIPDPGHGNGALSLLYLARPFIPREYAKRLDADEPMSAGAALGHLRNVIVGAPATARFLAHWIRRRNLAARKFPSIIIRPDNLRFSLDFHAEQEPNPDSRVRLGTDTDALGMPRLHIDWRYSQQDTDTVSRSLAALARELRASGAGTFDYDPQQVEAEMTRYGAYGGHHIGTARMGVDARTSVVDPDCRVHEAGNLYIAGAAVFPTSGQANPTLTIVALALRLADHLRKTYARTPEAASGITTRRAQEEDVA</sequence>
<evidence type="ECO:0000256" key="4">
    <source>
        <dbReference type="ARBA" id="ARBA00022827"/>
    </source>
</evidence>
<dbReference type="InterPro" id="IPR051473">
    <property type="entry name" value="P2Ox-like"/>
</dbReference>
<evidence type="ECO:0000256" key="5">
    <source>
        <dbReference type="ARBA" id="ARBA00023002"/>
    </source>
</evidence>
<dbReference type="InterPro" id="IPR006076">
    <property type="entry name" value="FAD-dep_OxRdtase"/>
</dbReference>
<feature type="domain" description="Glucose-methanol-choline oxidoreductase C-terminal" evidence="7">
    <location>
        <begin position="410"/>
        <end position="535"/>
    </location>
</feature>
<evidence type="ECO:0000259" key="7">
    <source>
        <dbReference type="Pfam" id="PF05199"/>
    </source>
</evidence>
<evidence type="ECO:0000313" key="9">
    <source>
        <dbReference type="Proteomes" id="UP000177515"/>
    </source>
</evidence>
<dbReference type="SUPFAM" id="SSF54373">
    <property type="entry name" value="FAD-linked reductases, C-terminal domain"/>
    <property type="match status" value="1"/>
</dbReference>
<keyword evidence="9" id="KW-1185">Reference proteome</keyword>
<dbReference type="PANTHER" id="PTHR42784:SF1">
    <property type="entry name" value="PYRANOSE 2-OXIDASE"/>
    <property type="match status" value="1"/>
</dbReference>
<accession>A0ABN4TJZ1</accession>
<organism evidence="8 9">
    <name type="scientific">Cupriavidus malaysiensis</name>
    <dbReference type="NCBI Taxonomy" id="367825"/>
    <lineage>
        <taxon>Bacteria</taxon>
        <taxon>Pseudomonadati</taxon>
        <taxon>Pseudomonadota</taxon>
        <taxon>Betaproteobacteria</taxon>
        <taxon>Burkholderiales</taxon>
        <taxon>Burkholderiaceae</taxon>
        <taxon>Cupriavidus</taxon>
    </lineage>
</organism>
<gene>
    <name evidence="8" type="ORF">BKK80_05775</name>
</gene>
<dbReference type="InterPro" id="IPR007867">
    <property type="entry name" value="GMC_OxRtase_C"/>
</dbReference>
<dbReference type="Pfam" id="PF01266">
    <property type="entry name" value="DAO"/>
    <property type="match status" value="1"/>
</dbReference>
<dbReference type="Pfam" id="PF05199">
    <property type="entry name" value="GMC_oxred_C"/>
    <property type="match status" value="1"/>
</dbReference>
<proteinExistence type="inferred from homology"/>
<dbReference type="InterPro" id="IPR036188">
    <property type="entry name" value="FAD/NAD-bd_sf"/>
</dbReference>
<evidence type="ECO:0000259" key="6">
    <source>
        <dbReference type="Pfam" id="PF01266"/>
    </source>
</evidence>
<comment type="cofactor">
    <cofactor evidence="1">
        <name>FAD</name>
        <dbReference type="ChEBI" id="CHEBI:57692"/>
    </cofactor>
</comment>
<evidence type="ECO:0000256" key="3">
    <source>
        <dbReference type="ARBA" id="ARBA00022630"/>
    </source>
</evidence>
<dbReference type="SUPFAM" id="SSF51905">
    <property type="entry name" value="FAD/NAD(P)-binding domain"/>
    <property type="match status" value="1"/>
</dbReference>
<reference evidence="8 9" key="1">
    <citation type="submission" date="2016-10" db="EMBL/GenBank/DDBJ databases">
        <title>Complete genome sequences of three Cupriavidus strains isolated from various Malaysian environments.</title>
        <authorList>
            <person name="Abdullah A.A.-A."/>
            <person name="Shafie N.A.H."/>
            <person name="Lau N.S."/>
        </authorList>
    </citation>
    <scope>NUCLEOTIDE SEQUENCE [LARGE SCALE GENOMIC DNA]</scope>
    <source>
        <strain evidence="8 9">USMAA1020</strain>
    </source>
</reference>
<dbReference type="Proteomes" id="UP000177515">
    <property type="component" value="Chromosome 1"/>
</dbReference>
<keyword evidence="4" id="KW-0274">FAD</keyword>
<evidence type="ECO:0000256" key="2">
    <source>
        <dbReference type="ARBA" id="ARBA00010790"/>
    </source>
</evidence>
<keyword evidence="3" id="KW-0285">Flavoprotein</keyword>
<protein>
    <submittedName>
        <fullName evidence="8">FAD-dependent oxidoreductase</fullName>
    </submittedName>
</protein>
<dbReference type="EMBL" id="CP017754">
    <property type="protein sequence ID" value="AOZ05370.1"/>
    <property type="molecule type" value="Genomic_DNA"/>
</dbReference>
<dbReference type="RefSeq" id="WP_071068722.1">
    <property type="nucleotide sequence ID" value="NZ_CP017754.1"/>
</dbReference>
<keyword evidence="5" id="KW-0560">Oxidoreductase</keyword>
<dbReference type="Gene3D" id="3.50.50.60">
    <property type="entry name" value="FAD/NAD(P)-binding domain"/>
    <property type="match status" value="2"/>
</dbReference>
<comment type="similarity">
    <text evidence="2">Belongs to the GMC oxidoreductase family.</text>
</comment>
<dbReference type="PANTHER" id="PTHR42784">
    <property type="entry name" value="PYRANOSE 2-OXIDASE"/>
    <property type="match status" value="1"/>
</dbReference>